<dbReference type="AlphaFoldDB" id="G3JKN2"/>
<dbReference type="KEGG" id="cmt:CCM_05629"/>
<feature type="region of interest" description="Disordered" evidence="1">
    <location>
        <begin position="1"/>
        <end position="85"/>
    </location>
</feature>
<dbReference type="Proteomes" id="UP000001610">
    <property type="component" value="Unassembled WGS sequence"/>
</dbReference>
<feature type="compositionally biased region" description="Basic and acidic residues" evidence="1">
    <location>
        <begin position="1"/>
        <end position="10"/>
    </location>
</feature>
<sequence>MDTGSRDRRSCFLGGAASQPDEQLAYPAPTATKPPTSAAIRAQGYRIHISGTAGSGKRPPGNAVDALTERPDPGRGHARPGSPGLQRNVLLLQGLETHVSYRKAFAAWTVAPSSDVTRDPLCERDAGVFFSCTTDGLPDSGRAGPGVVRGPDDGAGQERCDGRGAGSISAGTSPFCAPSAHISSPLCDELGKGFLTQHYLTMRKMKEKHNVCIAMIMVSDD</sequence>
<dbReference type="HOGENOM" id="CLU_1250616_0_0_1"/>
<protein>
    <submittedName>
        <fullName evidence="2">Uncharacterized protein</fullName>
    </submittedName>
</protein>
<evidence type="ECO:0000313" key="2">
    <source>
        <dbReference type="EMBL" id="EGX91471.1"/>
    </source>
</evidence>
<keyword evidence="3" id="KW-1185">Reference proteome</keyword>
<dbReference type="GeneID" id="18167647"/>
<dbReference type="VEuPathDB" id="FungiDB:CCM_05629"/>
<accession>G3JKN2</accession>
<dbReference type="RefSeq" id="XP_006670836.1">
    <property type="nucleotide sequence ID" value="XM_006670773.1"/>
</dbReference>
<name>G3JKN2_CORMM</name>
<organism evidence="2 3">
    <name type="scientific">Cordyceps militaris (strain CM01)</name>
    <name type="common">Caterpillar fungus</name>
    <dbReference type="NCBI Taxonomy" id="983644"/>
    <lineage>
        <taxon>Eukaryota</taxon>
        <taxon>Fungi</taxon>
        <taxon>Dikarya</taxon>
        <taxon>Ascomycota</taxon>
        <taxon>Pezizomycotina</taxon>
        <taxon>Sordariomycetes</taxon>
        <taxon>Hypocreomycetidae</taxon>
        <taxon>Hypocreales</taxon>
        <taxon>Cordycipitaceae</taxon>
        <taxon>Cordyceps</taxon>
    </lineage>
</organism>
<dbReference type="InParanoid" id="G3JKN2"/>
<evidence type="ECO:0000313" key="3">
    <source>
        <dbReference type="Proteomes" id="UP000001610"/>
    </source>
</evidence>
<dbReference type="EMBL" id="JH126402">
    <property type="protein sequence ID" value="EGX91471.1"/>
    <property type="molecule type" value="Genomic_DNA"/>
</dbReference>
<evidence type="ECO:0000256" key="1">
    <source>
        <dbReference type="SAM" id="MobiDB-lite"/>
    </source>
</evidence>
<feature type="compositionally biased region" description="Low complexity" evidence="1">
    <location>
        <begin position="27"/>
        <end position="39"/>
    </location>
</feature>
<proteinExistence type="predicted"/>
<gene>
    <name evidence="2" type="ORF">CCM_05629</name>
</gene>
<reference evidence="2 3" key="1">
    <citation type="journal article" date="2011" name="Genome Biol.">
        <title>Genome sequence of the insect pathogenic fungus Cordyceps militaris, a valued traditional Chinese medicine.</title>
        <authorList>
            <person name="Zheng P."/>
            <person name="Xia Y."/>
            <person name="Xiao G."/>
            <person name="Xiong C."/>
            <person name="Hu X."/>
            <person name="Zhang S."/>
            <person name="Zheng H."/>
            <person name="Huang Y."/>
            <person name="Zhou Y."/>
            <person name="Wang S."/>
            <person name="Zhao G.P."/>
            <person name="Liu X."/>
            <person name="St Leger R.J."/>
            <person name="Wang C."/>
        </authorList>
    </citation>
    <scope>NUCLEOTIDE SEQUENCE [LARGE SCALE GENOMIC DNA]</scope>
    <source>
        <strain evidence="2 3">CM01</strain>
    </source>
</reference>